<evidence type="ECO:0000256" key="1">
    <source>
        <dbReference type="ARBA" id="ARBA00007521"/>
    </source>
</evidence>
<dbReference type="GO" id="GO:0016787">
    <property type="term" value="F:hydrolase activity"/>
    <property type="evidence" value="ECO:0007669"/>
    <property type="project" value="UniProtKB-KW"/>
</dbReference>
<reference evidence="3 4" key="1">
    <citation type="submission" date="2024-06" db="EMBL/GenBank/DDBJ databases">
        <title>Genomic Encyclopedia of Type Strains, Phase IV (KMG-IV): sequencing the most valuable type-strain genomes for metagenomic binning, comparative biology and taxonomic classification.</title>
        <authorList>
            <person name="Goeker M."/>
        </authorList>
    </citation>
    <scope>NUCLEOTIDE SEQUENCE [LARGE SCALE GENOMIC DNA]</scope>
    <source>
        <strain evidence="3 4">DSM 28303</strain>
    </source>
</reference>
<dbReference type="PANTHER" id="PTHR33988:SF3">
    <property type="entry name" value="ENDORIBONUCLEASE TOXIN CHPB-RELATED"/>
    <property type="match status" value="1"/>
</dbReference>
<evidence type="ECO:0000313" key="3">
    <source>
        <dbReference type="EMBL" id="MET3559283.1"/>
    </source>
</evidence>
<dbReference type="Pfam" id="PF02452">
    <property type="entry name" value="PemK_toxin"/>
    <property type="match status" value="1"/>
</dbReference>
<dbReference type="Gene3D" id="2.30.30.110">
    <property type="match status" value="1"/>
</dbReference>
<evidence type="ECO:0000313" key="4">
    <source>
        <dbReference type="Proteomes" id="UP001549122"/>
    </source>
</evidence>
<organism evidence="3 4">
    <name type="scientific">Streptococcus rupicaprae</name>
    <dbReference type="NCBI Taxonomy" id="759619"/>
    <lineage>
        <taxon>Bacteria</taxon>
        <taxon>Bacillati</taxon>
        <taxon>Bacillota</taxon>
        <taxon>Bacilli</taxon>
        <taxon>Lactobacillales</taxon>
        <taxon>Streptococcaceae</taxon>
        <taxon>Streptococcus</taxon>
    </lineage>
</organism>
<keyword evidence="3" id="KW-0378">Hydrolase</keyword>
<sequence length="111" mass="12505">MVVSQGDIFYVDFNPSIGHEQKHRRAAIALSHDLVARFGGLTIVAPISTTERNYPTYHTLTSTKTVRGKVMLDQTIALDLKARGVTMIVETLDKTELKEIIDKYKLLFDLL</sequence>
<proteinExistence type="inferred from homology"/>
<gene>
    <name evidence="3" type="ORF">ABID29_002437</name>
</gene>
<protein>
    <submittedName>
        <fullName evidence="3">mRNA interferase MazF</fullName>
        <ecNumber evidence="3">3.1.-.-</ecNumber>
    </submittedName>
</protein>
<dbReference type="RefSeq" id="WP_354366363.1">
    <property type="nucleotide sequence ID" value="NZ_JBEPLO010000047.1"/>
</dbReference>
<dbReference type="PANTHER" id="PTHR33988">
    <property type="entry name" value="ENDORIBONUCLEASE MAZF-RELATED"/>
    <property type="match status" value="1"/>
</dbReference>
<dbReference type="InterPro" id="IPR003477">
    <property type="entry name" value="PemK-like"/>
</dbReference>
<accession>A0ABV2FL19</accession>
<keyword evidence="2" id="KW-1277">Toxin-antitoxin system</keyword>
<keyword evidence="4" id="KW-1185">Reference proteome</keyword>
<dbReference type="InterPro" id="IPR011067">
    <property type="entry name" value="Plasmid_toxin/cell-grow_inhib"/>
</dbReference>
<dbReference type="Proteomes" id="UP001549122">
    <property type="component" value="Unassembled WGS sequence"/>
</dbReference>
<dbReference type="EMBL" id="JBEPLO010000047">
    <property type="protein sequence ID" value="MET3559283.1"/>
    <property type="molecule type" value="Genomic_DNA"/>
</dbReference>
<comment type="caution">
    <text evidence="3">The sequence shown here is derived from an EMBL/GenBank/DDBJ whole genome shotgun (WGS) entry which is preliminary data.</text>
</comment>
<dbReference type="EC" id="3.1.-.-" evidence="3"/>
<name>A0ABV2FL19_9STRE</name>
<evidence type="ECO:0000256" key="2">
    <source>
        <dbReference type="ARBA" id="ARBA00022649"/>
    </source>
</evidence>
<comment type="similarity">
    <text evidence="1">Belongs to the PemK/MazF family.</text>
</comment>
<dbReference type="SUPFAM" id="SSF50118">
    <property type="entry name" value="Cell growth inhibitor/plasmid maintenance toxic component"/>
    <property type="match status" value="1"/>
</dbReference>